<keyword evidence="2" id="KW-1185">Reference proteome</keyword>
<accession>A0A917D543</accession>
<evidence type="ECO:0000313" key="2">
    <source>
        <dbReference type="Proteomes" id="UP000637643"/>
    </source>
</evidence>
<dbReference type="Gene3D" id="3.20.20.510">
    <property type="entry name" value="Uncharacterised protein PF12979, DUF3863"/>
    <property type="match status" value="1"/>
</dbReference>
<gene>
    <name evidence="1" type="ORF">GCM10010912_65880</name>
</gene>
<dbReference type="AlphaFoldDB" id="A0A917D543"/>
<protein>
    <submittedName>
        <fullName evidence="1">Uncharacterized protein</fullName>
    </submittedName>
</protein>
<reference evidence="1" key="1">
    <citation type="journal article" date="2014" name="Int. J. Syst. Evol. Microbiol.">
        <title>Complete genome sequence of Corynebacterium casei LMG S-19264T (=DSM 44701T), isolated from a smear-ripened cheese.</title>
        <authorList>
            <consortium name="US DOE Joint Genome Institute (JGI-PGF)"/>
            <person name="Walter F."/>
            <person name="Albersmeier A."/>
            <person name="Kalinowski J."/>
            <person name="Ruckert C."/>
        </authorList>
    </citation>
    <scope>NUCLEOTIDE SEQUENCE</scope>
    <source>
        <strain evidence="1">CGMCC 1.16134</strain>
    </source>
</reference>
<reference evidence="1" key="2">
    <citation type="submission" date="2020-09" db="EMBL/GenBank/DDBJ databases">
        <authorList>
            <person name="Sun Q."/>
            <person name="Zhou Y."/>
        </authorList>
    </citation>
    <scope>NUCLEOTIDE SEQUENCE</scope>
    <source>
        <strain evidence="1">CGMCC 1.16134</strain>
    </source>
</reference>
<proteinExistence type="predicted"/>
<dbReference type="EMBL" id="BMKR01000056">
    <property type="protein sequence ID" value="GGG12265.1"/>
    <property type="molecule type" value="Genomic_DNA"/>
</dbReference>
<comment type="caution">
    <text evidence="1">The sequence shown here is derived from an EMBL/GenBank/DDBJ whole genome shotgun (WGS) entry which is preliminary data.</text>
</comment>
<evidence type="ECO:0000313" key="1">
    <source>
        <dbReference type="EMBL" id="GGG12265.1"/>
    </source>
</evidence>
<dbReference type="Proteomes" id="UP000637643">
    <property type="component" value="Unassembled WGS sequence"/>
</dbReference>
<organism evidence="1 2">
    <name type="scientific">Paenibacillus albidus</name>
    <dbReference type="NCBI Taxonomy" id="2041023"/>
    <lineage>
        <taxon>Bacteria</taxon>
        <taxon>Bacillati</taxon>
        <taxon>Bacillota</taxon>
        <taxon>Bacilli</taxon>
        <taxon>Bacillales</taxon>
        <taxon>Paenibacillaceae</taxon>
        <taxon>Paenibacillus</taxon>
    </lineage>
</organism>
<name>A0A917D543_9BACL</name>
<sequence>MIHSVYLATYTIDQAAALDPSSWSMQFTFKDAGGEVILPDELPGDLQIRCQDSYGIFDGDGRIVNLHMIPVVGSEIPLKLSVNSPSTGVNFRSEARLTVVAGQRKEQYFAVSIMLQGSGTVAPTLDDIRQARSMLSKIDPNLNITWAMDTNFVFAESNRPVLQEIVENVDRYGDEIGIASGYPNNIYSLSEWADNMNDWLYMYRYNALNPLHEGGTSGQASVLNSIPPKYLPKSLSSQAVNPEQVEWLHTHFGITSYMGWAATQYNVNHMYGEGSPLMPYWSNRNSPLVPAQGMADNSGSVFMNSVTVDPIGSRYIDKSSRWTIHPGDPYVTESDAVPQLHTALQYLNNPYQKLNTVNYLSITLNMDWTIRDPKMSKSWADFVDRFPADNEVHIVGADELGKIYQAAAGSSNQHSEFSLMFRGSGYTTVLDNNNSPANLRYLWTENASQRIILAKEDGDSAWSIIDFTDYTVTPVPKTPYNLDLLTDVSYVTGRNFKIAPAAPLTADEIRRVKERLQEIYFAEAVKYE</sequence>